<dbReference type="AlphaFoldDB" id="A0A831RS28"/>
<name>A0A831RS28_9GAMM</name>
<dbReference type="EMBL" id="DRKP01000189">
    <property type="protein sequence ID" value="HEB97749.1"/>
    <property type="molecule type" value="Genomic_DNA"/>
</dbReference>
<proteinExistence type="predicted"/>
<keyword evidence="1" id="KW-0732">Signal</keyword>
<dbReference type="PROSITE" id="PS51257">
    <property type="entry name" value="PROKAR_LIPOPROTEIN"/>
    <property type="match status" value="1"/>
</dbReference>
<sequence length="459" mass="50224">MTMRPLLPALLLLLLLLAGCQTQPLHPQGGSDLQRWLEQELVPYLARQLSSHPRFRGEPVALVAMQGDEIQPDIDELSDALRRQLQDALLEQPGVTLPWEPATAGLSHHRRRARPDCRAGSRARYYIGLQFTPLADGSHRLSVRLLDPGQGEWVAGFGRHWQGRLSGREQRALSRRHPDETLRGLRPLPFAGDQLDRAAEYLANNLGCLLQQRGEERLRVQLAPVPDGPPLLGTIRALLDNNLSRFGQLAVTDDPGRADLLLRLEAQPVAPGLYQVWTGLVRRRDGDHLNGLDTPVYVRATGAGMAKVTERAGAPRIETLALTPDPAGWCAGDACYQARIRTRGEGELFLLAHTAGNGVVRLTPGCQLQRGPAEDGGRGYRMRGLALQPAGHSTLYAILVQGDAARSRLRRHLEQLPAGCEGGTGGGLDGPALDRWLTGLDRLLAGEGARLQWQARRTP</sequence>
<protein>
    <submittedName>
        <fullName evidence="2">Uncharacterized protein</fullName>
    </submittedName>
</protein>
<feature type="signal peptide" evidence="1">
    <location>
        <begin position="1"/>
        <end position="27"/>
    </location>
</feature>
<feature type="chain" id="PRO_5033066078" evidence="1">
    <location>
        <begin position="28"/>
        <end position="459"/>
    </location>
</feature>
<comment type="caution">
    <text evidence="2">The sequence shown here is derived from an EMBL/GenBank/DDBJ whole genome shotgun (WGS) entry which is preliminary data.</text>
</comment>
<reference evidence="2" key="1">
    <citation type="journal article" date="2020" name="mSystems">
        <title>Genome- and Community-Level Interaction Insights into Carbon Utilization and Element Cycling Functions of Hydrothermarchaeota in Hydrothermal Sediment.</title>
        <authorList>
            <person name="Zhou Z."/>
            <person name="Liu Y."/>
            <person name="Xu W."/>
            <person name="Pan J."/>
            <person name="Luo Z.H."/>
            <person name="Li M."/>
        </authorList>
    </citation>
    <scope>NUCLEOTIDE SEQUENCE [LARGE SCALE GENOMIC DNA]</scope>
    <source>
        <strain evidence="2">HyVt-443</strain>
    </source>
</reference>
<dbReference type="Proteomes" id="UP000886251">
    <property type="component" value="Unassembled WGS sequence"/>
</dbReference>
<evidence type="ECO:0000256" key="1">
    <source>
        <dbReference type="SAM" id="SignalP"/>
    </source>
</evidence>
<evidence type="ECO:0000313" key="2">
    <source>
        <dbReference type="EMBL" id="HEB97749.1"/>
    </source>
</evidence>
<organism evidence="2">
    <name type="scientific">Sedimenticola thiotaurini</name>
    <dbReference type="NCBI Taxonomy" id="1543721"/>
    <lineage>
        <taxon>Bacteria</taxon>
        <taxon>Pseudomonadati</taxon>
        <taxon>Pseudomonadota</taxon>
        <taxon>Gammaproteobacteria</taxon>
        <taxon>Chromatiales</taxon>
        <taxon>Sedimenticolaceae</taxon>
        <taxon>Sedimenticola</taxon>
    </lineage>
</organism>
<accession>A0A831RS28</accession>
<gene>
    <name evidence="2" type="ORF">ENI96_15105</name>
</gene>